<organism evidence="1 2">
    <name type="scientific">Engystomops pustulosus</name>
    <name type="common">Tungara frog</name>
    <name type="synonym">Physalaemus pustulosus</name>
    <dbReference type="NCBI Taxonomy" id="76066"/>
    <lineage>
        <taxon>Eukaryota</taxon>
        <taxon>Metazoa</taxon>
        <taxon>Chordata</taxon>
        <taxon>Craniata</taxon>
        <taxon>Vertebrata</taxon>
        <taxon>Euteleostomi</taxon>
        <taxon>Amphibia</taxon>
        <taxon>Batrachia</taxon>
        <taxon>Anura</taxon>
        <taxon>Neobatrachia</taxon>
        <taxon>Hyloidea</taxon>
        <taxon>Leptodactylidae</taxon>
        <taxon>Leiuperinae</taxon>
        <taxon>Engystomops</taxon>
    </lineage>
</organism>
<dbReference type="Proteomes" id="UP000824782">
    <property type="component" value="Unassembled WGS sequence"/>
</dbReference>
<evidence type="ECO:0000313" key="1">
    <source>
        <dbReference type="EMBL" id="KAG8583531.1"/>
    </source>
</evidence>
<comment type="caution">
    <text evidence="1">The sequence shown here is derived from an EMBL/GenBank/DDBJ whole genome shotgun (WGS) entry which is preliminary data.</text>
</comment>
<proteinExistence type="predicted"/>
<evidence type="ECO:0000313" key="2">
    <source>
        <dbReference type="Proteomes" id="UP000824782"/>
    </source>
</evidence>
<keyword evidence="2" id="KW-1185">Reference proteome</keyword>
<gene>
    <name evidence="1" type="ORF">GDO81_008456</name>
</gene>
<dbReference type="AlphaFoldDB" id="A0AAV7CFV7"/>
<protein>
    <submittedName>
        <fullName evidence="1">Uncharacterized protein</fullName>
    </submittedName>
</protein>
<accession>A0AAV7CFV7</accession>
<reference evidence="1" key="1">
    <citation type="thesis" date="2020" institute="ProQuest LLC" country="789 East Eisenhower Parkway, Ann Arbor, MI, USA">
        <title>Comparative Genomics and Chromosome Evolution.</title>
        <authorList>
            <person name="Mudd A.B."/>
        </authorList>
    </citation>
    <scope>NUCLEOTIDE SEQUENCE</scope>
    <source>
        <strain evidence="1">237g6f4</strain>
        <tissue evidence="1">Blood</tissue>
    </source>
</reference>
<sequence>MANVCSGRPALNTSGVSLSCPLHPDYPYLDITINIHANTVKTNNPHNAMYNTSAIDDNLDTVVTASKLDCVPPIHTALSWELHALFISPDPQ</sequence>
<dbReference type="EMBL" id="WNYA01000003">
    <property type="protein sequence ID" value="KAG8583531.1"/>
    <property type="molecule type" value="Genomic_DNA"/>
</dbReference>
<name>A0AAV7CFV7_ENGPU</name>